<feature type="domain" description="Cas12f1-like TNB" evidence="2">
    <location>
        <begin position="9"/>
        <end position="31"/>
    </location>
</feature>
<organism evidence="3 5">
    <name type="scientific">Aeriscardovia aeriphila</name>
    <dbReference type="NCBI Taxonomy" id="218139"/>
    <lineage>
        <taxon>Bacteria</taxon>
        <taxon>Bacillati</taxon>
        <taxon>Actinomycetota</taxon>
        <taxon>Actinomycetes</taxon>
        <taxon>Bifidobacteriales</taxon>
        <taxon>Bifidobacteriaceae</taxon>
        <taxon>Aeriscardovia</taxon>
    </lineage>
</organism>
<dbReference type="GO" id="GO:0003677">
    <property type="term" value="F:DNA binding"/>
    <property type="evidence" value="ECO:0007669"/>
    <property type="project" value="UniProtKB-KW"/>
</dbReference>
<dbReference type="Proteomes" id="UP000715651">
    <property type="component" value="Unassembled WGS sequence"/>
</dbReference>
<dbReference type="EMBL" id="DYWK01000002">
    <property type="protein sequence ID" value="HJF17610.1"/>
    <property type="molecule type" value="Genomic_DNA"/>
</dbReference>
<dbReference type="Pfam" id="PF07282">
    <property type="entry name" value="Cas12f1-like_TNB"/>
    <property type="match status" value="1"/>
</dbReference>
<evidence type="ECO:0000256" key="1">
    <source>
        <dbReference type="ARBA" id="ARBA00023125"/>
    </source>
</evidence>
<gene>
    <name evidence="3" type="ORF">K8U78_00280</name>
    <name evidence="4" type="ORF">K8U78_03185</name>
</gene>
<dbReference type="EMBL" id="DYWK01000005">
    <property type="protein sequence ID" value="HJF18147.1"/>
    <property type="molecule type" value="Genomic_DNA"/>
</dbReference>
<evidence type="ECO:0000313" key="4">
    <source>
        <dbReference type="EMBL" id="HJF18147.1"/>
    </source>
</evidence>
<dbReference type="InterPro" id="IPR010095">
    <property type="entry name" value="Cas12f1-like_TNB"/>
</dbReference>
<protein>
    <submittedName>
        <fullName evidence="3">Transposase</fullName>
    </submittedName>
</protein>
<sequence length="52" mass="5732">NTGRKTLDVRTWECPYCHTVQDRDLNAAVNILSAGLAVRACGDSRLTEATLR</sequence>
<reference evidence="3" key="2">
    <citation type="submission" date="2021-09" db="EMBL/GenBank/DDBJ databases">
        <authorList>
            <person name="Gilroy R."/>
        </authorList>
    </citation>
    <scope>NUCLEOTIDE SEQUENCE</scope>
    <source>
        <strain evidence="3">578</strain>
    </source>
</reference>
<keyword evidence="1" id="KW-0238">DNA-binding</keyword>
<reference evidence="3" key="1">
    <citation type="journal article" date="2021" name="PeerJ">
        <title>Extensive microbial diversity within the chicken gut microbiome revealed by metagenomics and culture.</title>
        <authorList>
            <person name="Gilroy R."/>
            <person name="Ravi A."/>
            <person name="Getino M."/>
            <person name="Pursley I."/>
            <person name="Horton D.L."/>
            <person name="Alikhan N.F."/>
            <person name="Baker D."/>
            <person name="Gharbi K."/>
            <person name="Hall N."/>
            <person name="Watson M."/>
            <person name="Adriaenssens E.M."/>
            <person name="Foster-Nyarko E."/>
            <person name="Jarju S."/>
            <person name="Secka A."/>
            <person name="Antonio M."/>
            <person name="Oren A."/>
            <person name="Chaudhuri R.R."/>
            <person name="La Ragione R."/>
            <person name="Hildebrand F."/>
            <person name="Pallen M.J."/>
        </authorList>
    </citation>
    <scope>NUCLEOTIDE SEQUENCE</scope>
    <source>
        <strain evidence="3">578</strain>
    </source>
</reference>
<name>A0A921FSW2_9BIFI</name>
<feature type="non-terminal residue" evidence="3">
    <location>
        <position position="1"/>
    </location>
</feature>
<proteinExistence type="predicted"/>
<accession>A0A921FSW2</accession>
<evidence type="ECO:0000313" key="3">
    <source>
        <dbReference type="EMBL" id="HJF17610.1"/>
    </source>
</evidence>
<comment type="caution">
    <text evidence="3">The sequence shown here is derived from an EMBL/GenBank/DDBJ whole genome shotgun (WGS) entry which is preliminary data.</text>
</comment>
<evidence type="ECO:0000259" key="2">
    <source>
        <dbReference type="Pfam" id="PF07282"/>
    </source>
</evidence>
<evidence type="ECO:0000313" key="5">
    <source>
        <dbReference type="Proteomes" id="UP000715651"/>
    </source>
</evidence>
<dbReference type="AlphaFoldDB" id="A0A921FSW2"/>